<sequence length="158" mass="17760">MTPRILLAAALLAATPALLAQTTYRWVDERGVVHYSDQPPPQHIRELDQRSFVPGRADPSLPYTVRKAMADFPVTLFTSEQCGEPCARARTWLNERGVPFNERPMKDDNDLAAYRQAFEQPEEVPALLVGRQPFKGFQAAGWQRLIDDAGYPPPLSAR</sequence>
<dbReference type="EMBL" id="JACYTO010000001">
    <property type="protein sequence ID" value="MBD8501502.1"/>
    <property type="molecule type" value="Genomic_DNA"/>
</dbReference>
<reference evidence="5" key="1">
    <citation type="submission" date="2023-07" db="EMBL/GenBank/DDBJ databases">
        <title>Thauera sp. CAU 1555 isolated from sand of Yaerae Beach.</title>
        <authorList>
            <person name="Kim W."/>
        </authorList>
    </citation>
    <scope>NUCLEOTIDE SEQUENCE [LARGE SCALE GENOMIC DNA]</scope>
    <source>
        <strain evidence="5">CAU 1555</strain>
    </source>
</reference>
<dbReference type="CDD" id="cd02976">
    <property type="entry name" value="NrdH"/>
    <property type="match status" value="1"/>
</dbReference>
<comment type="caution">
    <text evidence="4">The sequence shown here is derived from an EMBL/GenBank/DDBJ whole genome shotgun (WGS) entry which is preliminary data.</text>
</comment>
<evidence type="ECO:0000313" key="4">
    <source>
        <dbReference type="EMBL" id="MBD8501502.1"/>
    </source>
</evidence>
<evidence type="ECO:0000259" key="2">
    <source>
        <dbReference type="Pfam" id="PF00462"/>
    </source>
</evidence>
<dbReference type="InterPro" id="IPR002109">
    <property type="entry name" value="Glutaredoxin"/>
</dbReference>
<feature type="domain" description="Glutaredoxin" evidence="2">
    <location>
        <begin position="74"/>
        <end position="131"/>
    </location>
</feature>
<dbReference type="InterPro" id="IPR036249">
    <property type="entry name" value="Thioredoxin-like_sf"/>
</dbReference>
<feature type="chain" id="PRO_5045990392" evidence="1">
    <location>
        <begin position="21"/>
        <end position="158"/>
    </location>
</feature>
<keyword evidence="5" id="KW-1185">Reference proteome</keyword>
<organism evidence="4 5">
    <name type="scientific">Thauera sedimentorum</name>
    <dbReference type="NCBI Taxonomy" id="2767595"/>
    <lineage>
        <taxon>Bacteria</taxon>
        <taxon>Pseudomonadati</taxon>
        <taxon>Pseudomonadota</taxon>
        <taxon>Betaproteobacteria</taxon>
        <taxon>Rhodocyclales</taxon>
        <taxon>Zoogloeaceae</taxon>
        <taxon>Thauera</taxon>
    </lineage>
</organism>
<dbReference type="Pfam" id="PF00462">
    <property type="entry name" value="Glutaredoxin"/>
    <property type="match status" value="1"/>
</dbReference>
<evidence type="ECO:0000256" key="1">
    <source>
        <dbReference type="SAM" id="SignalP"/>
    </source>
</evidence>
<proteinExistence type="predicted"/>
<name>A0ABR9B7T6_9RHOO</name>
<dbReference type="SUPFAM" id="SSF52833">
    <property type="entry name" value="Thioredoxin-like"/>
    <property type="match status" value="1"/>
</dbReference>
<dbReference type="Proteomes" id="UP000603602">
    <property type="component" value="Unassembled WGS sequence"/>
</dbReference>
<evidence type="ECO:0000259" key="3">
    <source>
        <dbReference type="Pfam" id="PF13511"/>
    </source>
</evidence>
<dbReference type="RefSeq" id="WP_187716354.1">
    <property type="nucleotide sequence ID" value="NZ_JACTAH010000001.1"/>
</dbReference>
<feature type="signal peptide" evidence="1">
    <location>
        <begin position="1"/>
        <end position="20"/>
    </location>
</feature>
<dbReference type="InterPro" id="IPR025392">
    <property type="entry name" value="DUF4124"/>
</dbReference>
<accession>A0ABR9B7T6</accession>
<gene>
    <name evidence="4" type="ORF">IFO67_01245</name>
</gene>
<evidence type="ECO:0000313" key="5">
    <source>
        <dbReference type="Proteomes" id="UP000603602"/>
    </source>
</evidence>
<feature type="domain" description="DUF4124" evidence="3">
    <location>
        <begin position="10"/>
        <end position="42"/>
    </location>
</feature>
<dbReference type="Gene3D" id="3.40.30.10">
    <property type="entry name" value="Glutaredoxin"/>
    <property type="match status" value="1"/>
</dbReference>
<keyword evidence="1" id="KW-0732">Signal</keyword>
<dbReference type="PROSITE" id="PS51354">
    <property type="entry name" value="GLUTAREDOXIN_2"/>
    <property type="match status" value="1"/>
</dbReference>
<dbReference type="Pfam" id="PF13511">
    <property type="entry name" value="DUF4124"/>
    <property type="match status" value="1"/>
</dbReference>
<protein>
    <submittedName>
        <fullName evidence="4">Glutaredoxin family protein</fullName>
    </submittedName>
</protein>